<protein>
    <submittedName>
        <fullName evidence="1">Uncharacterized protein</fullName>
    </submittedName>
</protein>
<dbReference type="AlphaFoldDB" id="X8JAT8"/>
<comment type="caution">
    <text evidence="1">The sequence shown here is derived from an EMBL/GenBank/DDBJ whole genome shotgun (WGS) entry which is preliminary data.</text>
</comment>
<proteinExistence type="predicted"/>
<accession>X8JAT8</accession>
<evidence type="ECO:0000313" key="1">
    <source>
        <dbReference type="EMBL" id="EUC60386.1"/>
    </source>
</evidence>
<sequence length="89" mass="9816">MCILNIRAILPNNNTPLGKAARALTDEQIIVFFCHGPFKSLKNQFSTLKQNSPNNLDLQEAGKREMISTSRVSSSDQGDVGYKMGWGMA</sequence>
<dbReference type="Proteomes" id="UP000030108">
    <property type="component" value="Unassembled WGS sequence"/>
</dbReference>
<feature type="non-terminal residue" evidence="1">
    <location>
        <position position="89"/>
    </location>
</feature>
<name>X8JAT8_9AGAM</name>
<evidence type="ECO:0000313" key="2">
    <source>
        <dbReference type="Proteomes" id="UP000030108"/>
    </source>
</evidence>
<organism evidence="1 2">
    <name type="scientific">Rhizoctonia solani AG-3 Rhs1AP</name>
    <dbReference type="NCBI Taxonomy" id="1086054"/>
    <lineage>
        <taxon>Eukaryota</taxon>
        <taxon>Fungi</taxon>
        <taxon>Dikarya</taxon>
        <taxon>Basidiomycota</taxon>
        <taxon>Agaricomycotina</taxon>
        <taxon>Agaricomycetes</taxon>
        <taxon>Cantharellales</taxon>
        <taxon>Ceratobasidiaceae</taxon>
        <taxon>Rhizoctonia</taxon>
    </lineage>
</organism>
<dbReference type="EMBL" id="JATN01000319">
    <property type="protein sequence ID" value="EUC60386.1"/>
    <property type="molecule type" value="Genomic_DNA"/>
</dbReference>
<gene>
    <name evidence="1" type="ORF">RSOL_339110</name>
</gene>
<reference evidence="2" key="1">
    <citation type="journal article" date="2014" name="Genome Announc.">
        <title>Draft genome sequence of the plant-pathogenic soil fungus Rhizoctonia solani anastomosis group 3 strain Rhs1AP.</title>
        <authorList>
            <person name="Cubeta M.A."/>
            <person name="Thomas E."/>
            <person name="Dean R.A."/>
            <person name="Jabaji S."/>
            <person name="Neate S.M."/>
            <person name="Tavantzis S."/>
            <person name="Toda T."/>
            <person name="Vilgalys R."/>
            <person name="Bharathan N."/>
            <person name="Fedorova-Abrams N."/>
            <person name="Pakala S.B."/>
            <person name="Pakala S.M."/>
            <person name="Zafar N."/>
            <person name="Joardar V."/>
            <person name="Losada L."/>
            <person name="Nierman W.C."/>
        </authorList>
    </citation>
    <scope>NUCLEOTIDE SEQUENCE [LARGE SCALE GENOMIC DNA]</scope>
    <source>
        <strain evidence="2">AG-3</strain>
    </source>
</reference>